<keyword evidence="2" id="KW-1185">Reference proteome</keyword>
<sequence>MPEPAAYPLLQASGLPAPAPIVVPATQPLSGIQRFAVTTFAVLRIIRGFGFVIYPALSVSSFELPPNGNAFVLGSLLGVRDLLLGGLLYTADEYLEREVRRALVVNLLSDAFDTFILIFSAACAAKWEHHILGIVFVAVLAFLEHLTLFSMNDDEELIARHAANGVYGYQTMVHGDDDKKMRMNSWLAELQFAEEGV</sequence>
<evidence type="ECO:0000313" key="1">
    <source>
        <dbReference type="EMBL" id="KAH7324650.1"/>
    </source>
</evidence>
<accession>A0A8K0WVN8</accession>
<protein>
    <submittedName>
        <fullName evidence="1">Uncharacterized protein</fullName>
    </submittedName>
</protein>
<comment type="caution">
    <text evidence="1">The sequence shown here is derived from an EMBL/GenBank/DDBJ whole genome shotgun (WGS) entry which is preliminary data.</text>
</comment>
<dbReference type="OrthoDB" id="4160064at2759"/>
<reference evidence="1" key="1">
    <citation type="journal article" date="2021" name="Nat. Commun.">
        <title>Genetic determinants of endophytism in the Arabidopsis root mycobiome.</title>
        <authorList>
            <person name="Mesny F."/>
            <person name="Miyauchi S."/>
            <person name="Thiergart T."/>
            <person name="Pickel B."/>
            <person name="Atanasova L."/>
            <person name="Karlsson M."/>
            <person name="Huettel B."/>
            <person name="Barry K.W."/>
            <person name="Haridas S."/>
            <person name="Chen C."/>
            <person name="Bauer D."/>
            <person name="Andreopoulos W."/>
            <person name="Pangilinan J."/>
            <person name="LaButti K."/>
            <person name="Riley R."/>
            <person name="Lipzen A."/>
            <person name="Clum A."/>
            <person name="Drula E."/>
            <person name="Henrissat B."/>
            <person name="Kohler A."/>
            <person name="Grigoriev I.V."/>
            <person name="Martin F.M."/>
            <person name="Hacquard S."/>
        </authorList>
    </citation>
    <scope>NUCLEOTIDE SEQUENCE</scope>
    <source>
        <strain evidence="1">MPI-CAGE-CH-0235</strain>
    </source>
</reference>
<gene>
    <name evidence="1" type="ORF">B0I35DRAFT_406434</name>
</gene>
<organism evidence="1 2">
    <name type="scientific">Stachybotrys elegans</name>
    <dbReference type="NCBI Taxonomy" id="80388"/>
    <lineage>
        <taxon>Eukaryota</taxon>
        <taxon>Fungi</taxon>
        <taxon>Dikarya</taxon>
        <taxon>Ascomycota</taxon>
        <taxon>Pezizomycotina</taxon>
        <taxon>Sordariomycetes</taxon>
        <taxon>Hypocreomycetidae</taxon>
        <taxon>Hypocreales</taxon>
        <taxon>Stachybotryaceae</taxon>
        <taxon>Stachybotrys</taxon>
    </lineage>
</organism>
<dbReference type="EMBL" id="JAGPNK010000003">
    <property type="protein sequence ID" value="KAH7324650.1"/>
    <property type="molecule type" value="Genomic_DNA"/>
</dbReference>
<proteinExistence type="predicted"/>
<evidence type="ECO:0000313" key="2">
    <source>
        <dbReference type="Proteomes" id="UP000813444"/>
    </source>
</evidence>
<dbReference type="Proteomes" id="UP000813444">
    <property type="component" value="Unassembled WGS sequence"/>
</dbReference>
<dbReference type="AlphaFoldDB" id="A0A8K0WVN8"/>
<name>A0A8K0WVN8_9HYPO</name>